<dbReference type="EC" id="5.6.2.4" evidence="7"/>
<keyword evidence="2 9" id="KW-0378">Hydrolase</keyword>
<evidence type="ECO:0000256" key="4">
    <source>
        <dbReference type="ARBA" id="ARBA00022840"/>
    </source>
</evidence>
<dbReference type="PANTHER" id="PTHR11070:SF63">
    <property type="entry name" value="DNA HELICASE IV"/>
    <property type="match status" value="1"/>
</dbReference>
<dbReference type="InterPro" id="IPR027417">
    <property type="entry name" value="P-loop_NTPase"/>
</dbReference>
<dbReference type="PANTHER" id="PTHR11070">
    <property type="entry name" value="UVRD / RECB / PCRA DNA HELICASE FAMILY MEMBER"/>
    <property type="match status" value="1"/>
</dbReference>
<evidence type="ECO:0000313" key="12">
    <source>
        <dbReference type="Proteomes" id="UP000054262"/>
    </source>
</evidence>
<dbReference type="PROSITE" id="PS51198">
    <property type="entry name" value="UVRD_HELICASE_ATP_BIND"/>
    <property type="match status" value="1"/>
</dbReference>
<reference evidence="11 12" key="1">
    <citation type="submission" date="2006-11" db="EMBL/GenBank/DDBJ databases">
        <authorList>
            <person name="Giovannoni S."/>
            <person name="Vergin K."/>
            <person name="Ferriera S."/>
            <person name="Johnson J."/>
            <person name="Kravitz S."/>
            <person name="Beeson K."/>
            <person name="Sutton G."/>
            <person name="Rogers Y.-H."/>
            <person name="Friedman R."/>
            <person name="Frazier M."/>
            <person name="Venter J.C."/>
        </authorList>
    </citation>
    <scope>NUCLEOTIDE SEQUENCE [LARGE SCALE GENOMIC DNA]</scope>
    <source>
        <strain evidence="11 12">HTCC2181</strain>
    </source>
</reference>
<evidence type="ECO:0000256" key="3">
    <source>
        <dbReference type="ARBA" id="ARBA00022806"/>
    </source>
</evidence>
<dbReference type="GO" id="GO:0003677">
    <property type="term" value="F:DNA binding"/>
    <property type="evidence" value="ECO:0007669"/>
    <property type="project" value="InterPro"/>
</dbReference>
<dbReference type="SUPFAM" id="SSF52540">
    <property type="entry name" value="P-loop containing nucleoside triphosphate hydrolases"/>
    <property type="match status" value="1"/>
</dbReference>
<dbReference type="Gene3D" id="3.40.91.30">
    <property type="match status" value="1"/>
</dbReference>
<comment type="caution">
    <text evidence="11">The sequence shown here is derived from an EMBL/GenBank/DDBJ whole genome shotgun (WGS) entry which is preliminary data.</text>
</comment>
<evidence type="ECO:0000256" key="5">
    <source>
        <dbReference type="ARBA" id="ARBA00023235"/>
    </source>
</evidence>
<proteinExistence type="predicted"/>
<dbReference type="GO" id="GO:0005524">
    <property type="term" value="F:ATP binding"/>
    <property type="evidence" value="ECO:0007669"/>
    <property type="project" value="UniProtKB-UniRule"/>
</dbReference>
<keyword evidence="3 9" id="KW-0347">Helicase</keyword>
<keyword evidence="1 9" id="KW-0547">Nucleotide-binding</keyword>
<dbReference type="Pfam" id="PF00580">
    <property type="entry name" value="UvrD-helicase"/>
    <property type="match status" value="1"/>
</dbReference>
<evidence type="ECO:0000256" key="2">
    <source>
        <dbReference type="ARBA" id="ARBA00022801"/>
    </source>
</evidence>
<accession>A0P7H3</accession>
<evidence type="ECO:0000259" key="10">
    <source>
        <dbReference type="PROSITE" id="PS51198"/>
    </source>
</evidence>
<name>A0P7H3_9PROT</name>
<dbReference type="GO" id="GO:0003916">
    <property type="term" value="F:DNA topoisomerase activity"/>
    <property type="evidence" value="ECO:0007669"/>
    <property type="project" value="InterPro"/>
</dbReference>
<dbReference type="InterPro" id="IPR000212">
    <property type="entry name" value="DNA_helicase_UvrD/REP"/>
</dbReference>
<evidence type="ECO:0000256" key="6">
    <source>
        <dbReference type="ARBA" id="ARBA00034617"/>
    </source>
</evidence>
<dbReference type="Proteomes" id="UP000054262">
    <property type="component" value="Unassembled WGS sequence"/>
</dbReference>
<dbReference type="GO" id="GO:0000725">
    <property type="term" value="P:recombinational repair"/>
    <property type="evidence" value="ECO:0007669"/>
    <property type="project" value="TreeGrafter"/>
</dbReference>
<dbReference type="Gene3D" id="3.40.50.300">
    <property type="entry name" value="P-loop containing nucleotide triphosphate hydrolases"/>
    <property type="match status" value="3"/>
</dbReference>
<dbReference type="InterPro" id="IPR014017">
    <property type="entry name" value="DNA_helicase_UvrD-like_C"/>
</dbReference>
<keyword evidence="12" id="KW-1185">Reference proteome</keyword>
<feature type="binding site" evidence="9">
    <location>
        <begin position="221"/>
        <end position="228"/>
    </location>
    <ligand>
        <name>ATP</name>
        <dbReference type="ChEBI" id="CHEBI:30616"/>
    </ligand>
</feature>
<dbReference type="Gene3D" id="3.30.65.10">
    <property type="entry name" value="Bacterial Topoisomerase I, domain 1"/>
    <property type="match status" value="1"/>
</dbReference>
<feature type="domain" description="UvrD-like helicase ATP-binding" evidence="10">
    <location>
        <begin position="200"/>
        <end position="660"/>
    </location>
</feature>
<dbReference type="Pfam" id="PF13361">
    <property type="entry name" value="UvrD_C"/>
    <property type="match status" value="1"/>
</dbReference>
<sequence length="955" mass="111380">MLKIKPSFFSKIFSPFPHNNYSCVLNDYQIEYSAVTQDSQYSFLAIKNINVHKGLVWSRVHIDFKDNQSFQLTGLNNNMAKELVLFAEKKKDYINKIIKQIEEHGEQIKIDGNWVARAKEGLFWVSEFDKNETLKSIGSYRNILELSFTKIPLAKATIKSLLLIEGFNNNPEGFKEGCNNVFIPEELARYKVFFDKIESNPLTEEQRKAIISDEDSTLVIASAGSGKTSLLVGKVNYLIEKGFATEDQILVLAFNNNAKEEIATRLKEIKIVCETHTFHSFGLKVSAKAHKKKSSLASFIESNQLYYRFIQNKIEELIKDSKQFSEIKKFFISYFIPYQDKFNFDSLGEYYKFIKSNNLITLKGEYVKSMEELEISNFLFTNGIEYNYEKKYEQKTSTSEKRQYKPDFYLPENKIYIEHLALNRDNQTPPFIDQDEYVSGVDWKRELHKKYNTVLIETFSYQKREGNLTQVLEDKLRLAGVVFKPMDQEKFLLNLNEQGYISEFAKICGPFLNLFKGKNESIDALRNRFNEDNAQDNKRILLFLDLFQELFQLYEEELKRLNEIDFHDMINEANEVILNTNCYTNFKYILVDEFQDISFGRAKLITNLQKNYPRIKLLSVGDDWQSIYRFTGADIDLMTNFKKYFGYTNQLFLTKTFRFNSSIEKVASQFIRKNSKQIDKEIKAHNISNSPNVKLFYPNKKSGKFLENIVREISLNCSKHSKVLFLGRNNHNEEGVDYRALKAIAPKLIFEFRTVHRAKGYEADYVVILDLKRARNGFPNEMVDDPIINIMLSENEAYNHAEERRLFYVALTRAKHLVYVIAHPSSPSSFFSELSKDNDYFVEKMNVFSHYKRVCPLCKTSPLTEKTSKDGRNFFGCQNWDLCLYTSAPCQLCNIGYLEKHDTYFSCDNKHCKHQAESCPKCGDGYLHQKPGEFGLFLACSNYYTNNCDFTKNLS</sequence>
<dbReference type="GO" id="GO:0005694">
    <property type="term" value="C:chromosome"/>
    <property type="evidence" value="ECO:0007669"/>
    <property type="project" value="InterPro"/>
</dbReference>
<dbReference type="GO" id="GO:0006265">
    <property type="term" value="P:DNA topological change"/>
    <property type="evidence" value="ECO:0007669"/>
    <property type="project" value="InterPro"/>
</dbReference>
<dbReference type="GO" id="GO:0016887">
    <property type="term" value="F:ATP hydrolysis activity"/>
    <property type="evidence" value="ECO:0007669"/>
    <property type="project" value="RHEA"/>
</dbReference>
<dbReference type="AlphaFoldDB" id="A0P7H3"/>
<dbReference type="OrthoDB" id="5298826at2"/>
<comment type="catalytic activity">
    <reaction evidence="6">
        <text>Couples ATP hydrolysis with the unwinding of duplex DNA by translocating in the 3'-5' direction.</text>
        <dbReference type="EC" id="5.6.2.4"/>
    </reaction>
</comment>
<dbReference type="GO" id="GO:0005829">
    <property type="term" value="C:cytosol"/>
    <property type="evidence" value="ECO:0007669"/>
    <property type="project" value="TreeGrafter"/>
</dbReference>
<dbReference type="GO" id="GO:0043138">
    <property type="term" value="F:3'-5' DNA helicase activity"/>
    <property type="evidence" value="ECO:0007669"/>
    <property type="project" value="UniProtKB-EC"/>
</dbReference>
<evidence type="ECO:0000256" key="7">
    <source>
        <dbReference type="ARBA" id="ARBA00034808"/>
    </source>
</evidence>
<protein>
    <recommendedName>
        <fullName evidence="7">DNA 3'-5' helicase</fullName>
        <ecNumber evidence="7">5.6.2.4</ecNumber>
    </recommendedName>
</protein>
<keyword evidence="4 9" id="KW-0067">ATP-binding</keyword>
<dbReference type="InterPro" id="IPR022161">
    <property type="entry name" value="Helicase_IV_N"/>
</dbReference>
<evidence type="ECO:0000256" key="1">
    <source>
        <dbReference type="ARBA" id="ARBA00022741"/>
    </source>
</evidence>
<dbReference type="InterPro" id="IPR013498">
    <property type="entry name" value="Topo_IA_Znf"/>
</dbReference>
<evidence type="ECO:0000256" key="9">
    <source>
        <dbReference type="PROSITE-ProRule" id="PRU00560"/>
    </source>
</evidence>
<evidence type="ECO:0000313" key="11">
    <source>
        <dbReference type="EMBL" id="EAV47483.1"/>
    </source>
</evidence>
<gene>
    <name evidence="11" type="ORF">MB2181_05380</name>
</gene>
<keyword evidence="5" id="KW-0413">Isomerase</keyword>
<dbReference type="Pfam" id="PF12462">
    <property type="entry name" value="Helicase_IV_N"/>
    <property type="match status" value="1"/>
</dbReference>
<dbReference type="InterPro" id="IPR014016">
    <property type="entry name" value="UvrD-like_ATP-bd"/>
</dbReference>
<dbReference type="Pfam" id="PF01396">
    <property type="entry name" value="Zn_ribbon_Top1"/>
    <property type="match status" value="2"/>
</dbReference>
<evidence type="ECO:0000256" key="8">
    <source>
        <dbReference type="ARBA" id="ARBA00048988"/>
    </source>
</evidence>
<organism evidence="11 12">
    <name type="scientific">Methylophilales bacterium HTCC2181</name>
    <dbReference type="NCBI Taxonomy" id="383631"/>
    <lineage>
        <taxon>Bacteria</taxon>
        <taxon>Pseudomonadati</taxon>
        <taxon>Pseudomonadota</taxon>
        <taxon>Betaproteobacteria</taxon>
        <taxon>Nitrosomonadales</taxon>
        <taxon>OM43 clade</taxon>
    </lineage>
</organism>
<dbReference type="EMBL" id="AAUX01000001">
    <property type="protein sequence ID" value="EAV47483.1"/>
    <property type="molecule type" value="Genomic_DNA"/>
</dbReference>
<comment type="catalytic activity">
    <reaction evidence="8">
        <text>ATP + H2O = ADP + phosphate + H(+)</text>
        <dbReference type="Rhea" id="RHEA:13065"/>
        <dbReference type="ChEBI" id="CHEBI:15377"/>
        <dbReference type="ChEBI" id="CHEBI:15378"/>
        <dbReference type="ChEBI" id="CHEBI:30616"/>
        <dbReference type="ChEBI" id="CHEBI:43474"/>
        <dbReference type="ChEBI" id="CHEBI:456216"/>
        <dbReference type="EC" id="5.6.2.4"/>
    </reaction>
</comment>